<evidence type="ECO:0000256" key="9">
    <source>
        <dbReference type="ARBA" id="ARBA00023014"/>
    </source>
</evidence>
<evidence type="ECO:0000256" key="11">
    <source>
        <dbReference type="ARBA" id="ARBA00023242"/>
    </source>
</evidence>
<dbReference type="PANTHER" id="PTHR11472:SF47">
    <property type="entry name" value="FANCONI ANEMIA GROUP J PROTEIN"/>
    <property type="match status" value="1"/>
</dbReference>
<dbReference type="Pfam" id="PF06733">
    <property type="entry name" value="DEAD_2"/>
    <property type="match status" value="1"/>
</dbReference>
<protein>
    <recommendedName>
        <fullName evidence="12">DNA 5'-3' helicase</fullName>
        <ecNumber evidence="12">5.6.2.3</ecNumber>
    </recommendedName>
</protein>
<evidence type="ECO:0000256" key="6">
    <source>
        <dbReference type="ARBA" id="ARBA00022806"/>
    </source>
</evidence>
<sequence length="1418" mass="159785">MSSKRANLARTQTSELLQSWMSSIDEPLLTPPQTTHNEETGQTLTFEKVRIDFPLKPYPAQVQMMRNIVRTLNNSENALLESPTGSGKSLALLCAALAWREREQQLATDDLLKKGENVKKETAEVIAELKAKAKQAKAEQDKAELDNILTKTEILRVQTIVSEGLSKALPVNTDDVSLQSTTMTDVLTDIASAAVPAEISSTLTNTDTPSTPVSTEVSSAPADNYIPIPRNPEHMTDTYLPPKREGTKKNTFNWKKYTPAGKREASEKNEESNGENDPSNWRKRFKYDNSSGATIRVDEDSFEDFQDVKNEKLSTDQKEDMAYQTFKSVPRIFVGSRTHKQISQLISELKSKTRYNPRTTVLGSREQLCIHPKISKLANKTDACIKLLDKSGCSFKNKTNSIVNHPAIKVINKVWDIEDIVKVGKKVKGCPYYASRKIYEGAEIVFCPYNYIIDPLIRDILEINLKGNIVILDEAHNIEDSSREAGSFEVDELMLRVISKELNQIIINGYEAEAHGTLEMVLDQMFDWITSSENEFTIKEYETHHRSWTGQDMLTKLAESSITAHTFDTVLKPAFKKAAAHAESIRRDKEDPAEETDLEGVSDSQVKIFYRKCLCNNSLSILQGIFMVLGFLFRKDQTYAEDYQMILTKRIERTANVRATNTKRRKKNNAPMEPEWTYKLGFKCLNPGIIFKDMSETTRSVVLTSGTLSPLNTFASELETSFEGRLEANHVIPKSQVWVGAIPRGPGGISLKGIYSNWESFQYQDDIGESLCNIVETVPFGILCFLPSYSSIDKLMSRWKITGIYERLSRKKMVTCEPRGSNKKEFEETIGSFYKLIDDVSMGPDELGRDGGLFFAVFRGKVSEGIDFTDNYCRAVVTVGIPYPSIKDIEVKFKKQYNDKKKCEAGRADLLSGGDWYSAQAFRAINQALGRCIRHKNDWGAIILLEERFRNSKNVEGLSKWVRGMLNVHHEFPEAIFDLAGFVQRQQIRTASLNTNTTAPSPLKTPSQESKMDVSEEPPVQEYPENTDTANTTYFVQEIPTSEIKEYNSLSNTMSGIKSEFPTVSNFFLPETPAMLPTSPSHSDRELTPENSVSKVYVSGAILYGEPEITTPTIPYLSTDHIPESYSHFPSNNVNEKNIPINRSQYTSQSPPQPPQPNTKERYQFEEDKYNSFDGIAGGLSMTNSFEEPIFIDTDEEEEEEDLLTESKLMQNSLAGNNIQQEPKATVAPVVFKSPEQSAVSLVRKDFFSIGRDDHSFVCITCTCCGRILLEGPTRKILPVTINDLALIAKNSNVDRKNIVEITEPSEWEVSVDLLGGPIDIKKWPNESSVTLNKEDGICYRSLQCSCPMSQSKGIIIRQSFGARNSNYDGKVFLWLTQLQIQKDFQKISRSNLSYQPNDDFDMPSSQVSSMNDMFYSL</sequence>
<evidence type="ECO:0000256" key="8">
    <source>
        <dbReference type="ARBA" id="ARBA00023004"/>
    </source>
</evidence>
<feature type="domain" description="Helicase ATP-binding" evidence="16">
    <location>
        <begin position="47"/>
        <end position="522"/>
    </location>
</feature>
<evidence type="ECO:0000256" key="15">
    <source>
        <dbReference type="SAM" id="MobiDB-lite"/>
    </source>
</evidence>
<evidence type="ECO:0000259" key="16">
    <source>
        <dbReference type="PROSITE" id="PS51193"/>
    </source>
</evidence>
<dbReference type="InterPro" id="IPR006555">
    <property type="entry name" value="ATP-dep_Helicase_C"/>
</dbReference>
<evidence type="ECO:0000256" key="14">
    <source>
        <dbReference type="SAM" id="Coils"/>
    </source>
</evidence>
<dbReference type="InterPro" id="IPR006554">
    <property type="entry name" value="Helicase-like_DEXD_c2"/>
</dbReference>
<gene>
    <name evidence="17" type="ORF">MFLAVUS_008341</name>
</gene>
<keyword evidence="3" id="KW-0479">Metal-binding</keyword>
<evidence type="ECO:0000313" key="17">
    <source>
        <dbReference type="EMBL" id="GAA5814838.1"/>
    </source>
</evidence>
<dbReference type="Proteomes" id="UP001473302">
    <property type="component" value="Unassembled WGS sequence"/>
</dbReference>
<organism evidence="17 18">
    <name type="scientific">Mucor flavus</name>
    <dbReference type="NCBI Taxonomy" id="439312"/>
    <lineage>
        <taxon>Eukaryota</taxon>
        <taxon>Fungi</taxon>
        <taxon>Fungi incertae sedis</taxon>
        <taxon>Mucoromycota</taxon>
        <taxon>Mucoromycotina</taxon>
        <taxon>Mucoromycetes</taxon>
        <taxon>Mucorales</taxon>
        <taxon>Mucorineae</taxon>
        <taxon>Mucoraceae</taxon>
        <taxon>Mucor</taxon>
    </lineage>
</organism>
<dbReference type="EMBL" id="BAABUK010000023">
    <property type="protein sequence ID" value="GAA5814838.1"/>
    <property type="molecule type" value="Genomic_DNA"/>
</dbReference>
<comment type="caution">
    <text evidence="17">The sequence shown here is derived from an EMBL/GenBank/DDBJ whole genome shotgun (WGS) entry which is preliminary data.</text>
</comment>
<keyword evidence="4" id="KW-0547">Nucleotide-binding</keyword>
<keyword evidence="6" id="KW-0347">Helicase</keyword>
<keyword evidence="5" id="KW-0378">Hydrolase</keyword>
<dbReference type="PANTHER" id="PTHR11472">
    <property type="entry name" value="DNA REPAIR DEAD HELICASE RAD3/XP-D SUBFAMILY MEMBER"/>
    <property type="match status" value="1"/>
</dbReference>
<evidence type="ECO:0000256" key="10">
    <source>
        <dbReference type="ARBA" id="ARBA00023235"/>
    </source>
</evidence>
<dbReference type="SMART" id="SM00491">
    <property type="entry name" value="HELICc2"/>
    <property type="match status" value="1"/>
</dbReference>
<dbReference type="Gene3D" id="3.40.50.300">
    <property type="entry name" value="P-loop containing nucleotide triphosphate hydrolases"/>
    <property type="match status" value="3"/>
</dbReference>
<dbReference type="InterPro" id="IPR045028">
    <property type="entry name" value="DinG/Rad3-like"/>
</dbReference>
<keyword evidence="9" id="KW-0411">Iron-sulfur</keyword>
<feature type="region of interest" description="Disordered" evidence="15">
    <location>
        <begin position="993"/>
        <end position="1027"/>
    </location>
</feature>
<evidence type="ECO:0000256" key="2">
    <source>
        <dbReference type="ARBA" id="ARBA00004123"/>
    </source>
</evidence>
<proteinExistence type="predicted"/>
<evidence type="ECO:0000256" key="5">
    <source>
        <dbReference type="ARBA" id="ARBA00022801"/>
    </source>
</evidence>
<feature type="coiled-coil region" evidence="14">
    <location>
        <begin position="112"/>
        <end position="146"/>
    </location>
</feature>
<evidence type="ECO:0000256" key="12">
    <source>
        <dbReference type="ARBA" id="ARBA00044969"/>
    </source>
</evidence>
<comment type="subcellular location">
    <subcellularLocation>
        <location evidence="2">Nucleus</location>
    </subcellularLocation>
</comment>
<dbReference type="InterPro" id="IPR014001">
    <property type="entry name" value="Helicase_ATP-bd"/>
</dbReference>
<keyword evidence="8" id="KW-0408">Iron</keyword>
<evidence type="ECO:0000256" key="4">
    <source>
        <dbReference type="ARBA" id="ARBA00022741"/>
    </source>
</evidence>
<feature type="region of interest" description="Disordered" evidence="15">
    <location>
        <begin position="201"/>
        <end position="285"/>
    </location>
</feature>
<reference evidence="17 18" key="1">
    <citation type="submission" date="2024-04" db="EMBL/GenBank/DDBJ databases">
        <title>genome sequences of Mucor flavus KT1a and Helicostylum pulchrum KT1b strains isolated from the surface of a dry-aged beef.</title>
        <authorList>
            <person name="Toyotome T."/>
            <person name="Hosono M."/>
            <person name="Torimaru M."/>
            <person name="Fukuda K."/>
            <person name="Mikami N."/>
        </authorList>
    </citation>
    <scope>NUCLEOTIDE SEQUENCE [LARGE SCALE GENOMIC DNA]</scope>
    <source>
        <strain evidence="17 18">KT1a</strain>
    </source>
</reference>
<dbReference type="SMART" id="SM00487">
    <property type="entry name" value="DEXDc"/>
    <property type="match status" value="1"/>
</dbReference>
<dbReference type="InterPro" id="IPR010614">
    <property type="entry name" value="RAD3-like_helicase_DEAD"/>
</dbReference>
<keyword evidence="11" id="KW-0539">Nucleus</keyword>
<evidence type="ECO:0000313" key="18">
    <source>
        <dbReference type="Proteomes" id="UP001473302"/>
    </source>
</evidence>
<keyword evidence="14" id="KW-0175">Coiled coil</keyword>
<dbReference type="Pfam" id="PF13307">
    <property type="entry name" value="Helicase_C_2"/>
    <property type="match status" value="1"/>
</dbReference>
<feature type="compositionally biased region" description="Polar residues" evidence="15">
    <location>
        <begin position="993"/>
        <end position="1009"/>
    </location>
</feature>
<comment type="catalytic activity">
    <reaction evidence="13">
        <text>ATP + H2O = ADP + phosphate + H(+)</text>
        <dbReference type="Rhea" id="RHEA:13065"/>
        <dbReference type="ChEBI" id="CHEBI:15377"/>
        <dbReference type="ChEBI" id="CHEBI:15378"/>
        <dbReference type="ChEBI" id="CHEBI:30616"/>
        <dbReference type="ChEBI" id="CHEBI:43474"/>
        <dbReference type="ChEBI" id="CHEBI:456216"/>
        <dbReference type="EC" id="5.6.2.3"/>
    </reaction>
</comment>
<keyword evidence="7" id="KW-0067">ATP-binding</keyword>
<evidence type="ECO:0000256" key="13">
    <source>
        <dbReference type="ARBA" id="ARBA00048954"/>
    </source>
</evidence>
<evidence type="ECO:0000256" key="3">
    <source>
        <dbReference type="ARBA" id="ARBA00022723"/>
    </source>
</evidence>
<name>A0ABP9Z6W8_9FUNG</name>
<dbReference type="InterPro" id="IPR027417">
    <property type="entry name" value="P-loop_NTPase"/>
</dbReference>
<keyword evidence="18" id="KW-1185">Reference proteome</keyword>
<feature type="compositionally biased region" description="Low complexity" evidence="15">
    <location>
        <begin position="206"/>
        <end position="219"/>
    </location>
</feature>
<dbReference type="CDD" id="cd18788">
    <property type="entry name" value="SF2_C_XPD"/>
    <property type="match status" value="1"/>
</dbReference>
<dbReference type="SUPFAM" id="SSF52540">
    <property type="entry name" value="P-loop containing nucleoside triphosphate hydrolases"/>
    <property type="match status" value="2"/>
</dbReference>
<evidence type="ECO:0000256" key="1">
    <source>
        <dbReference type="ARBA" id="ARBA00001966"/>
    </source>
</evidence>
<dbReference type="PROSITE" id="PS51193">
    <property type="entry name" value="HELICASE_ATP_BIND_2"/>
    <property type="match status" value="1"/>
</dbReference>
<keyword evidence="10" id="KW-0413">Isomerase</keyword>
<dbReference type="NCBIfam" id="TIGR00604">
    <property type="entry name" value="rad3"/>
    <property type="match status" value="1"/>
</dbReference>
<comment type="cofactor">
    <cofactor evidence="1">
        <name>[4Fe-4S] cluster</name>
        <dbReference type="ChEBI" id="CHEBI:49883"/>
    </cofactor>
</comment>
<dbReference type="SMART" id="SM00488">
    <property type="entry name" value="DEXDc2"/>
    <property type="match status" value="1"/>
</dbReference>
<dbReference type="EC" id="5.6.2.3" evidence="12"/>
<evidence type="ECO:0000256" key="7">
    <source>
        <dbReference type="ARBA" id="ARBA00022840"/>
    </source>
</evidence>
<accession>A0ABP9Z6W8</accession>
<feature type="compositionally biased region" description="Basic and acidic residues" evidence="15">
    <location>
        <begin position="261"/>
        <end position="271"/>
    </location>
</feature>
<feature type="compositionally biased region" description="Basic and acidic residues" evidence="15">
    <location>
        <begin position="231"/>
        <end position="248"/>
    </location>
</feature>
<dbReference type="InterPro" id="IPR013020">
    <property type="entry name" value="Rad3/Chl1-like"/>
</dbReference>
<dbReference type="InterPro" id="IPR014013">
    <property type="entry name" value="Helic_SF1/SF2_ATP-bd_DinG/Rad3"/>
</dbReference>